<dbReference type="EMBL" id="MU250589">
    <property type="protein sequence ID" value="KAG7439615.1"/>
    <property type="molecule type" value="Genomic_DNA"/>
</dbReference>
<comment type="caution">
    <text evidence="1">The sequence shown here is derived from an EMBL/GenBank/DDBJ whole genome shotgun (WGS) entry which is preliminary data.</text>
</comment>
<accession>A0A9P7VFJ0</accession>
<dbReference type="AlphaFoldDB" id="A0A9P7VFJ0"/>
<keyword evidence="2" id="KW-1185">Reference proteome</keyword>
<proteinExistence type="predicted"/>
<dbReference type="GeneID" id="66100397"/>
<sequence>MLPPMSSSNLFVNGACPRCPQTLALLNASGRNLRDLMMVAVTVSDDVEGAEPRLPSFQSSRQRWDSACHSKISPNHRDIVAFRTRPPLLGEAAGKFKLIPMDGEDDVPVEACIGVTVESAEPGVFVAHVPGMKWSGFTLAHKEYIADLTFGPDTTNEEVYQLTVIC</sequence>
<dbReference type="Proteomes" id="UP000812287">
    <property type="component" value="Unassembled WGS sequence"/>
</dbReference>
<dbReference type="OrthoDB" id="3176171at2759"/>
<evidence type="ECO:0000313" key="2">
    <source>
        <dbReference type="Proteomes" id="UP000812287"/>
    </source>
</evidence>
<gene>
    <name evidence="1" type="ORF">BT62DRAFT_1013762</name>
</gene>
<protein>
    <submittedName>
        <fullName evidence="1">Uncharacterized protein</fullName>
    </submittedName>
</protein>
<organism evidence="1 2">
    <name type="scientific">Guyanagaster necrorhizus</name>
    <dbReference type="NCBI Taxonomy" id="856835"/>
    <lineage>
        <taxon>Eukaryota</taxon>
        <taxon>Fungi</taxon>
        <taxon>Dikarya</taxon>
        <taxon>Basidiomycota</taxon>
        <taxon>Agaricomycotina</taxon>
        <taxon>Agaricomycetes</taxon>
        <taxon>Agaricomycetidae</taxon>
        <taxon>Agaricales</taxon>
        <taxon>Marasmiineae</taxon>
        <taxon>Physalacriaceae</taxon>
        <taxon>Guyanagaster</taxon>
    </lineage>
</organism>
<reference evidence="1" key="1">
    <citation type="submission" date="2020-11" db="EMBL/GenBank/DDBJ databases">
        <title>Adaptations for nitrogen fixation in a non-lichenized fungal sporocarp promotes dispersal by wood-feeding termites.</title>
        <authorList>
            <consortium name="DOE Joint Genome Institute"/>
            <person name="Koch R.A."/>
            <person name="Yoon G."/>
            <person name="Arayal U."/>
            <person name="Lail K."/>
            <person name="Amirebrahimi M."/>
            <person name="Labutti K."/>
            <person name="Lipzen A."/>
            <person name="Riley R."/>
            <person name="Barry K."/>
            <person name="Henrissat B."/>
            <person name="Grigoriev I.V."/>
            <person name="Herr J.R."/>
            <person name="Aime M.C."/>
        </authorList>
    </citation>
    <scope>NUCLEOTIDE SEQUENCE</scope>
    <source>
        <strain evidence="1">MCA 3950</strain>
    </source>
</reference>
<dbReference type="RefSeq" id="XP_043033115.1">
    <property type="nucleotide sequence ID" value="XM_043178110.1"/>
</dbReference>
<evidence type="ECO:0000313" key="1">
    <source>
        <dbReference type="EMBL" id="KAG7439615.1"/>
    </source>
</evidence>
<name>A0A9P7VFJ0_9AGAR</name>